<comment type="caution">
    <text evidence="3">The sequence shown here is derived from an EMBL/GenBank/DDBJ whole genome shotgun (WGS) entry which is preliminary data.</text>
</comment>
<gene>
    <name evidence="3" type="ORF">GCM10009760_20630</name>
</gene>
<organism evidence="3 4">
    <name type="scientific">Kitasatospora kazusensis</name>
    <dbReference type="NCBI Taxonomy" id="407974"/>
    <lineage>
        <taxon>Bacteria</taxon>
        <taxon>Bacillati</taxon>
        <taxon>Actinomycetota</taxon>
        <taxon>Actinomycetes</taxon>
        <taxon>Kitasatosporales</taxon>
        <taxon>Streptomycetaceae</taxon>
        <taxon>Kitasatospora</taxon>
    </lineage>
</organism>
<evidence type="ECO:0000313" key="3">
    <source>
        <dbReference type="EMBL" id="GAA2138960.1"/>
    </source>
</evidence>
<evidence type="ECO:0000256" key="1">
    <source>
        <dbReference type="SAM" id="MobiDB-lite"/>
    </source>
</evidence>
<dbReference type="PANTHER" id="PTHR46438">
    <property type="entry name" value="ALPHA/BETA-HYDROLASES SUPERFAMILY PROTEIN"/>
    <property type="match status" value="1"/>
</dbReference>
<keyword evidence="4" id="KW-1185">Reference proteome</keyword>
<reference evidence="4" key="1">
    <citation type="journal article" date="2019" name="Int. J. Syst. Evol. Microbiol.">
        <title>The Global Catalogue of Microorganisms (GCM) 10K type strain sequencing project: providing services to taxonomists for standard genome sequencing and annotation.</title>
        <authorList>
            <consortium name="The Broad Institute Genomics Platform"/>
            <consortium name="The Broad Institute Genome Sequencing Center for Infectious Disease"/>
            <person name="Wu L."/>
            <person name="Ma J."/>
        </authorList>
    </citation>
    <scope>NUCLEOTIDE SEQUENCE [LARGE SCALE GENOMIC DNA]</scope>
    <source>
        <strain evidence="4">JCM 14560</strain>
    </source>
</reference>
<dbReference type="PRINTS" id="PR00111">
    <property type="entry name" value="ABHYDROLASE"/>
</dbReference>
<sequence>MTGTQFLTLPGGRIAFDDTVTGSGAPVVLIPGMLDSRATYRHLRPLLAAAGHRVITMDLRGFGESSIVWDDYSPGAIADDVLALLDHLDIRRAVLVGSSYTGATVVKAAGQAPERVAGIALLDGFIENLPQNALQRGMVRALGAVVVRFPAVWGWYLKKIAYPSAKPADFEEYVAGLVAALRTPGRRVATRGHVTGDSSPVGWSAAVNCPALVVMGSKDPDFPSPVVVADRQIRALNGRKVMIEGAGHYPMGEFPQATADALLPFLAELAENAATTATTEQARNAATTEAAQAAETPRSL</sequence>
<dbReference type="GO" id="GO:0016787">
    <property type="term" value="F:hydrolase activity"/>
    <property type="evidence" value="ECO:0007669"/>
    <property type="project" value="UniProtKB-KW"/>
</dbReference>
<dbReference type="Pfam" id="PF00561">
    <property type="entry name" value="Abhydrolase_1"/>
    <property type="match status" value="1"/>
</dbReference>
<protein>
    <submittedName>
        <fullName evidence="3">Alpha/beta hydrolase</fullName>
    </submittedName>
</protein>
<dbReference type="Proteomes" id="UP001422759">
    <property type="component" value="Unassembled WGS sequence"/>
</dbReference>
<feature type="region of interest" description="Disordered" evidence="1">
    <location>
        <begin position="276"/>
        <end position="300"/>
    </location>
</feature>
<name>A0ABP5L2H2_9ACTN</name>
<dbReference type="SUPFAM" id="SSF53474">
    <property type="entry name" value="alpha/beta-Hydrolases"/>
    <property type="match status" value="1"/>
</dbReference>
<dbReference type="InterPro" id="IPR000639">
    <property type="entry name" value="Epox_hydrolase-like"/>
</dbReference>
<dbReference type="PRINTS" id="PR00412">
    <property type="entry name" value="EPOXHYDRLASE"/>
</dbReference>
<keyword evidence="3" id="KW-0378">Hydrolase</keyword>
<dbReference type="EMBL" id="BAAANT010000009">
    <property type="protein sequence ID" value="GAA2138960.1"/>
    <property type="molecule type" value="Genomic_DNA"/>
</dbReference>
<evidence type="ECO:0000313" key="4">
    <source>
        <dbReference type="Proteomes" id="UP001422759"/>
    </source>
</evidence>
<proteinExistence type="predicted"/>
<evidence type="ECO:0000259" key="2">
    <source>
        <dbReference type="Pfam" id="PF00561"/>
    </source>
</evidence>
<dbReference type="RefSeq" id="WP_344463161.1">
    <property type="nucleotide sequence ID" value="NZ_BAAANT010000009.1"/>
</dbReference>
<dbReference type="InterPro" id="IPR029058">
    <property type="entry name" value="AB_hydrolase_fold"/>
</dbReference>
<dbReference type="Gene3D" id="3.40.50.1820">
    <property type="entry name" value="alpha/beta hydrolase"/>
    <property type="match status" value="1"/>
</dbReference>
<dbReference type="InterPro" id="IPR000073">
    <property type="entry name" value="AB_hydrolase_1"/>
</dbReference>
<accession>A0ABP5L2H2</accession>
<feature type="domain" description="AB hydrolase-1" evidence="2">
    <location>
        <begin position="26"/>
        <end position="251"/>
    </location>
</feature>